<keyword evidence="21" id="KW-1185">Reference proteome</keyword>
<keyword evidence="13 19" id="KW-1133">Transmembrane helix</keyword>
<evidence type="ECO:0000256" key="3">
    <source>
        <dbReference type="ARBA" id="ARBA00005119"/>
    </source>
</evidence>
<evidence type="ECO:0000256" key="17">
    <source>
        <dbReference type="ARBA" id="ARBA00023264"/>
    </source>
</evidence>
<dbReference type="Pfam" id="PF01148">
    <property type="entry name" value="CTP_transf_1"/>
    <property type="match status" value="1"/>
</dbReference>
<keyword evidence="16" id="KW-0594">Phospholipid biosynthesis</keyword>
<dbReference type="GO" id="GO:0016024">
    <property type="term" value="P:CDP-diacylglycerol biosynthetic process"/>
    <property type="evidence" value="ECO:0007669"/>
    <property type="project" value="UniProtKB-UniPathway"/>
</dbReference>
<evidence type="ECO:0000256" key="14">
    <source>
        <dbReference type="ARBA" id="ARBA00023098"/>
    </source>
</evidence>
<reference evidence="20 21" key="1">
    <citation type="submission" date="2019-03" db="EMBL/GenBank/DDBJ databases">
        <title>Genomic Encyclopedia of Type Strains, Phase IV (KMG-IV): sequencing the most valuable type-strain genomes for metagenomic binning, comparative biology and taxonomic classification.</title>
        <authorList>
            <person name="Goeker M."/>
        </authorList>
    </citation>
    <scope>NUCLEOTIDE SEQUENCE [LARGE SCALE GENOMIC DNA]</scope>
    <source>
        <strain evidence="20 21">DSM 24766</strain>
    </source>
</reference>
<sequence length="261" mass="27574">MAGNWEDLGPRLASGAGMAALGIAMVWLGGPWFAALAALVSGLMVWELVRMTAPAQRKTALQLGILAGAAVLSARALPGLVALPLLMVPVVAGAVQLRQNRVLFGVFAAAILAAGFGLSLFRDTYGMVWLIWLVLVVIATDVAGYFAGRFIGGPKFWPRVSPKKTWSGTLGGWFAAMLIGLVFLSFTNAGPDLPWISMALSLASQMGDIAESALKRRMGVKDSSSLIPGHGGLFDRFDGLLGAALFMLLVAQLVYVPEVRF</sequence>
<keyword evidence="11 18" id="KW-0812">Transmembrane</keyword>
<evidence type="ECO:0000256" key="13">
    <source>
        <dbReference type="ARBA" id="ARBA00022989"/>
    </source>
</evidence>
<name>A0A4R2RI03_9RHOB</name>
<dbReference type="UniPathway" id="UPA00557">
    <property type="reaction ID" value="UER00614"/>
</dbReference>
<dbReference type="Proteomes" id="UP000295050">
    <property type="component" value="Unassembled WGS sequence"/>
</dbReference>
<keyword evidence="9" id="KW-0444">Lipid biosynthesis</keyword>
<evidence type="ECO:0000256" key="19">
    <source>
        <dbReference type="SAM" id="Phobius"/>
    </source>
</evidence>
<evidence type="ECO:0000256" key="7">
    <source>
        <dbReference type="ARBA" id="ARBA00019373"/>
    </source>
</evidence>
<evidence type="ECO:0000256" key="10">
    <source>
        <dbReference type="ARBA" id="ARBA00022679"/>
    </source>
</evidence>
<dbReference type="PROSITE" id="PS01315">
    <property type="entry name" value="CDS"/>
    <property type="match status" value="1"/>
</dbReference>
<proteinExistence type="inferred from homology"/>
<feature type="transmembrane region" description="Helical" evidence="19">
    <location>
        <begin position="65"/>
        <end position="95"/>
    </location>
</feature>
<evidence type="ECO:0000256" key="15">
    <source>
        <dbReference type="ARBA" id="ARBA00023136"/>
    </source>
</evidence>
<evidence type="ECO:0000256" key="18">
    <source>
        <dbReference type="RuleBase" id="RU003938"/>
    </source>
</evidence>
<keyword evidence="8" id="KW-1003">Cell membrane</keyword>
<comment type="caution">
    <text evidence="20">The sequence shown here is derived from an EMBL/GenBank/DDBJ whole genome shotgun (WGS) entry which is preliminary data.</text>
</comment>
<dbReference type="EC" id="2.7.7.41" evidence="6 18"/>
<feature type="transmembrane region" description="Helical" evidence="19">
    <location>
        <begin position="127"/>
        <end position="147"/>
    </location>
</feature>
<feature type="transmembrane region" description="Helical" evidence="19">
    <location>
        <begin position="235"/>
        <end position="255"/>
    </location>
</feature>
<keyword evidence="10 18" id="KW-0808">Transferase</keyword>
<evidence type="ECO:0000256" key="2">
    <source>
        <dbReference type="ARBA" id="ARBA00004651"/>
    </source>
</evidence>
<evidence type="ECO:0000313" key="20">
    <source>
        <dbReference type="EMBL" id="TCP63392.1"/>
    </source>
</evidence>
<dbReference type="InterPro" id="IPR000374">
    <property type="entry name" value="PC_trans"/>
</dbReference>
<comment type="subcellular location">
    <subcellularLocation>
        <location evidence="2">Cell membrane</location>
        <topology evidence="2">Multi-pass membrane protein</topology>
    </subcellularLocation>
</comment>
<evidence type="ECO:0000256" key="9">
    <source>
        <dbReference type="ARBA" id="ARBA00022516"/>
    </source>
</evidence>
<evidence type="ECO:0000256" key="12">
    <source>
        <dbReference type="ARBA" id="ARBA00022695"/>
    </source>
</evidence>
<keyword evidence="12 18" id="KW-0548">Nucleotidyltransferase</keyword>
<dbReference type="GO" id="GO:0005886">
    <property type="term" value="C:plasma membrane"/>
    <property type="evidence" value="ECO:0007669"/>
    <property type="project" value="UniProtKB-SubCell"/>
</dbReference>
<dbReference type="PANTHER" id="PTHR46382">
    <property type="entry name" value="PHOSPHATIDATE CYTIDYLYLTRANSFERASE"/>
    <property type="match status" value="1"/>
</dbReference>
<organism evidence="20 21">
    <name type="scientific">Rhodovulum bhavnagarense</name>
    <dbReference type="NCBI Taxonomy" id="992286"/>
    <lineage>
        <taxon>Bacteria</taxon>
        <taxon>Pseudomonadati</taxon>
        <taxon>Pseudomonadota</taxon>
        <taxon>Alphaproteobacteria</taxon>
        <taxon>Rhodobacterales</taxon>
        <taxon>Paracoccaceae</taxon>
        <taxon>Rhodovulum</taxon>
    </lineage>
</organism>
<keyword evidence="17" id="KW-1208">Phospholipid metabolism</keyword>
<accession>A0A4R2RI03</accession>
<comment type="similarity">
    <text evidence="5 18">Belongs to the CDS family.</text>
</comment>
<evidence type="ECO:0000256" key="8">
    <source>
        <dbReference type="ARBA" id="ARBA00022475"/>
    </source>
</evidence>
<evidence type="ECO:0000313" key="21">
    <source>
        <dbReference type="Proteomes" id="UP000295050"/>
    </source>
</evidence>
<dbReference type="GO" id="GO:0004605">
    <property type="term" value="F:phosphatidate cytidylyltransferase activity"/>
    <property type="evidence" value="ECO:0007669"/>
    <property type="project" value="UniProtKB-EC"/>
</dbReference>
<feature type="transmembrane region" description="Helical" evidence="19">
    <location>
        <begin position="168"/>
        <end position="187"/>
    </location>
</feature>
<dbReference type="OrthoDB" id="9799199at2"/>
<evidence type="ECO:0000256" key="6">
    <source>
        <dbReference type="ARBA" id="ARBA00012487"/>
    </source>
</evidence>
<dbReference type="AlphaFoldDB" id="A0A4R2RI03"/>
<dbReference type="PANTHER" id="PTHR46382:SF1">
    <property type="entry name" value="PHOSPHATIDATE CYTIDYLYLTRANSFERASE"/>
    <property type="match status" value="1"/>
</dbReference>
<comment type="pathway">
    <text evidence="4">Lipid metabolism.</text>
</comment>
<evidence type="ECO:0000256" key="11">
    <source>
        <dbReference type="ARBA" id="ARBA00022692"/>
    </source>
</evidence>
<feature type="transmembrane region" description="Helical" evidence="19">
    <location>
        <begin position="102"/>
        <end position="121"/>
    </location>
</feature>
<keyword evidence="14" id="KW-0443">Lipid metabolism</keyword>
<keyword evidence="15 19" id="KW-0472">Membrane</keyword>
<evidence type="ECO:0000256" key="4">
    <source>
        <dbReference type="ARBA" id="ARBA00005189"/>
    </source>
</evidence>
<comment type="pathway">
    <text evidence="3 18">Phospholipid metabolism; CDP-diacylglycerol biosynthesis; CDP-diacylglycerol from sn-glycerol 3-phosphate: step 3/3.</text>
</comment>
<evidence type="ECO:0000256" key="1">
    <source>
        <dbReference type="ARBA" id="ARBA00001698"/>
    </source>
</evidence>
<dbReference type="RefSeq" id="WP_132950313.1">
    <property type="nucleotide sequence ID" value="NZ_SLXU01000001.1"/>
</dbReference>
<comment type="catalytic activity">
    <reaction evidence="1 18">
        <text>a 1,2-diacyl-sn-glycero-3-phosphate + CTP + H(+) = a CDP-1,2-diacyl-sn-glycerol + diphosphate</text>
        <dbReference type="Rhea" id="RHEA:16229"/>
        <dbReference type="ChEBI" id="CHEBI:15378"/>
        <dbReference type="ChEBI" id="CHEBI:33019"/>
        <dbReference type="ChEBI" id="CHEBI:37563"/>
        <dbReference type="ChEBI" id="CHEBI:58332"/>
        <dbReference type="ChEBI" id="CHEBI:58608"/>
        <dbReference type="EC" id="2.7.7.41"/>
    </reaction>
</comment>
<feature type="transmembrane region" description="Helical" evidence="19">
    <location>
        <begin position="12"/>
        <end position="45"/>
    </location>
</feature>
<evidence type="ECO:0000256" key="5">
    <source>
        <dbReference type="ARBA" id="ARBA00010185"/>
    </source>
</evidence>
<gene>
    <name evidence="20" type="ORF">EV663_101661</name>
</gene>
<protein>
    <recommendedName>
        <fullName evidence="7 18">Phosphatidate cytidylyltransferase</fullName>
        <ecNumber evidence="6 18">2.7.7.41</ecNumber>
    </recommendedName>
</protein>
<dbReference type="EMBL" id="SLXU01000001">
    <property type="protein sequence ID" value="TCP63392.1"/>
    <property type="molecule type" value="Genomic_DNA"/>
</dbReference>
<evidence type="ECO:0000256" key="16">
    <source>
        <dbReference type="ARBA" id="ARBA00023209"/>
    </source>
</evidence>